<dbReference type="Proteomes" id="UP000198864">
    <property type="component" value="Unassembled WGS sequence"/>
</dbReference>
<evidence type="ECO:0000313" key="8">
    <source>
        <dbReference type="Proteomes" id="UP000198864"/>
    </source>
</evidence>
<dbReference type="EMBL" id="FMCR01000002">
    <property type="protein sequence ID" value="SCE94629.1"/>
    <property type="molecule type" value="Genomic_DNA"/>
</dbReference>
<dbReference type="RefSeq" id="WP_091399400.1">
    <property type="nucleotide sequence ID" value="NZ_FMCR01000002.1"/>
</dbReference>
<sequence length="709" mass="76579">MGSKSPEIASEQTFFDAAARHRARRRDGLAEVTAAAAHPGAAVHLKRYAGKAAEALGDNDEAVAFGRIDDESDDVLYIGRHVVLDERSEVLIANWQAPAAAPYFEASHVDPRGLVRKRSYQCDGNTIHDFTDVFFAQLAAAIDGPDQRLLDELARARTGEMRDIVATIQAAQFELIRAPMEQVLVIEGGPGTGKTAVALHRVSWLLFNNPDLAPEDVLVVGPNPTFMRYIGRVLPDLGDAEVLMRDVARLAPDVRRGRTEPAEVSRLKGEARLAGLLSRALRNRVGVPEPAERLLLGARFVTVPGTELAEAMAVASAAELPYSQQRRLFWDRVNHLVSERAGVDAAGAPAVTNLVERLWPQQSAAAFLRDLFGSRARLSAAAGTEFTAEEVRQLHRQGADRLSEEVWAAADLPLLDELERLIDGPGRQYAHVVIDEAQDLSPMQLRAIGRRCAGGSLTLVGDLAQSTGSWARDDWAEVTDHLPAVHPVVIAPLRYGYRVPAQAYRFAARLLPVAAAGVTPPEVVRTGPAEPGIHRVSLTERAGRVVALAAAHAEKGAFVGIVCPARCRREVEAALADNGVGWSSAQRGELGGSVNLVSPQEAKGLEFDAVVVVEPEQIVAEDDRGHRLLYVALTRTTAYLDIVCVADPLPLTVPPQRRPPAADEGAALFTDRAVRRLADHLAGQLRGAAPRTSWDAVLDEVRRALDATD</sequence>
<keyword evidence="2 5" id="KW-0378">Hydrolase</keyword>
<dbReference type="AlphaFoldDB" id="A0A1C4WET1"/>
<name>A0A1C4WET1_9ACTN</name>
<evidence type="ECO:0000259" key="6">
    <source>
        <dbReference type="PROSITE" id="PS51198"/>
    </source>
</evidence>
<dbReference type="GO" id="GO:0005524">
    <property type="term" value="F:ATP binding"/>
    <property type="evidence" value="ECO:0007669"/>
    <property type="project" value="UniProtKB-UniRule"/>
</dbReference>
<dbReference type="InterPro" id="IPR027417">
    <property type="entry name" value="P-loop_NTPase"/>
</dbReference>
<protein>
    <submittedName>
        <fullName evidence="7">DNA helicase IV</fullName>
    </submittedName>
</protein>
<dbReference type="GO" id="GO:0000725">
    <property type="term" value="P:recombinational repair"/>
    <property type="evidence" value="ECO:0007669"/>
    <property type="project" value="TreeGrafter"/>
</dbReference>
<reference evidence="7 8" key="1">
    <citation type="submission" date="2016-06" db="EMBL/GenBank/DDBJ databases">
        <authorList>
            <person name="Kjaerup R.B."/>
            <person name="Dalgaard T.S."/>
            <person name="Juul-Madsen H.R."/>
        </authorList>
    </citation>
    <scope>NUCLEOTIDE SEQUENCE [LARGE SCALE GENOMIC DNA]</scope>
    <source>
        <strain evidence="7 8">DSM 44871</strain>
    </source>
</reference>
<dbReference type="Gene3D" id="3.40.50.300">
    <property type="entry name" value="P-loop containing nucleotide triphosphate hydrolases"/>
    <property type="match status" value="2"/>
</dbReference>
<feature type="binding site" evidence="5">
    <location>
        <begin position="188"/>
        <end position="195"/>
    </location>
    <ligand>
        <name>ATP</name>
        <dbReference type="ChEBI" id="CHEBI:30616"/>
    </ligand>
</feature>
<dbReference type="GO" id="GO:0043138">
    <property type="term" value="F:3'-5' DNA helicase activity"/>
    <property type="evidence" value="ECO:0007669"/>
    <property type="project" value="TreeGrafter"/>
</dbReference>
<dbReference type="PROSITE" id="PS51198">
    <property type="entry name" value="UVRD_HELICASE_ATP_BIND"/>
    <property type="match status" value="1"/>
</dbReference>
<evidence type="ECO:0000313" key="7">
    <source>
        <dbReference type="EMBL" id="SCE94629.1"/>
    </source>
</evidence>
<evidence type="ECO:0000256" key="2">
    <source>
        <dbReference type="ARBA" id="ARBA00022801"/>
    </source>
</evidence>
<dbReference type="InterPro" id="IPR027785">
    <property type="entry name" value="UvrD-like_helicase_C"/>
</dbReference>
<dbReference type="SUPFAM" id="SSF52540">
    <property type="entry name" value="P-loop containing nucleoside triphosphate hydrolases"/>
    <property type="match status" value="1"/>
</dbReference>
<dbReference type="Pfam" id="PF13538">
    <property type="entry name" value="UvrD_C_2"/>
    <property type="match status" value="1"/>
</dbReference>
<proteinExistence type="predicted"/>
<evidence type="ECO:0000256" key="3">
    <source>
        <dbReference type="ARBA" id="ARBA00022806"/>
    </source>
</evidence>
<dbReference type="PANTHER" id="PTHR11070">
    <property type="entry name" value="UVRD / RECB / PCRA DNA HELICASE FAMILY MEMBER"/>
    <property type="match status" value="1"/>
</dbReference>
<evidence type="ECO:0000256" key="5">
    <source>
        <dbReference type="PROSITE-ProRule" id="PRU00560"/>
    </source>
</evidence>
<dbReference type="GO" id="GO:0003677">
    <property type="term" value="F:DNA binding"/>
    <property type="evidence" value="ECO:0007669"/>
    <property type="project" value="InterPro"/>
</dbReference>
<dbReference type="GO" id="GO:0005829">
    <property type="term" value="C:cytosol"/>
    <property type="evidence" value="ECO:0007669"/>
    <property type="project" value="TreeGrafter"/>
</dbReference>
<evidence type="ECO:0000256" key="1">
    <source>
        <dbReference type="ARBA" id="ARBA00022741"/>
    </source>
</evidence>
<keyword evidence="1 5" id="KW-0547">Nucleotide-binding</keyword>
<dbReference type="PANTHER" id="PTHR11070:SF45">
    <property type="entry name" value="DNA 3'-5' HELICASE"/>
    <property type="match status" value="1"/>
</dbReference>
<feature type="domain" description="UvrD-like helicase ATP-binding" evidence="6">
    <location>
        <begin position="167"/>
        <end position="507"/>
    </location>
</feature>
<organism evidence="7 8">
    <name type="scientific">Micromonospora saelicesensis</name>
    <dbReference type="NCBI Taxonomy" id="285676"/>
    <lineage>
        <taxon>Bacteria</taxon>
        <taxon>Bacillati</taxon>
        <taxon>Actinomycetota</taxon>
        <taxon>Actinomycetes</taxon>
        <taxon>Micromonosporales</taxon>
        <taxon>Micromonosporaceae</taxon>
        <taxon>Micromonospora</taxon>
    </lineage>
</organism>
<dbReference type="STRING" id="285676.GA0070561_2635"/>
<accession>A0A1C4WET1</accession>
<dbReference type="InterPro" id="IPR014016">
    <property type="entry name" value="UvrD-like_ATP-bd"/>
</dbReference>
<dbReference type="InterPro" id="IPR000212">
    <property type="entry name" value="DNA_helicase_UvrD/REP"/>
</dbReference>
<dbReference type="GO" id="GO:0016787">
    <property type="term" value="F:hydrolase activity"/>
    <property type="evidence" value="ECO:0007669"/>
    <property type="project" value="UniProtKB-UniRule"/>
</dbReference>
<keyword evidence="3 5" id="KW-0347">Helicase</keyword>
<gene>
    <name evidence="7" type="ORF">GA0070561_2635</name>
</gene>
<keyword evidence="4 5" id="KW-0067">ATP-binding</keyword>
<evidence type="ECO:0000256" key="4">
    <source>
        <dbReference type="ARBA" id="ARBA00022840"/>
    </source>
</evidence>
<dbReference type="Pfam" id="PF00580">
    <property type="entry name" value="UvrD-helicase"/>
    <property type="match status" value="1"/>
</dbReference>